<organism evidence="2 3">
    <name type="scientific">Pseudocercospora eumusae</name>
    <dbReference type="NCBI Taxonomy" id="321146"/>
    <lineage>
        <taxon>Eukaryota</taxon>
        <taxon>Fungi</taxon>
        <taxon>Dikarya</taxon>
        <taxon>Ascomycota</taxon>
        <taxon>Pezizomycotina</taxon>
        <taxon>Dothideomycetes</taxon>
        <taxon>Dothideomycetidae</taxon>
        <taxon>Mycosphaerellales</taxon>
        <taxon>Mycosphaerellaceae</taxon>
        <taxon>Pseudocercospora</taxon>
    </lineage>
</organism>
<comment type="caution">
    <text evidence="2">The sequence shown here is derived from an EMBL/GenBank/DDBJ whole genome shotgun (WGS) entry which is preliminary data.</text>
</comment>
<protein>
    <submittedName>
        <fullName evidence="2">Uncharacterized protein</fullName>
    </submittedName>
</protein>
<gene>
    <name evidence="2" type="ORF">AC578_9245</name>
</gene>
<keyword evidence="3" id="KW-1185">Reference proteome</keyword>
<dbReference type="EMBL" id="LFZN01000025">
    <property type="protein sequence ID" value="KXT03982.1"/>
    <property type="molecule type" value="Genomic_DNA"/>
</dbReference>
<evidence type="ECO:0000256" key="1">
    <source>
        <dbReference type="SAM" id="MobiDB-lite"/>
    </source>
</evidence>
<feature type="region of interest" description="Disordered" evidence="1">
    <location>
        <begin position="18"/>
        <end position="93"/>
    </location>
</feature>
<dbReference type="OrthoDB" id="407832at2759"/>
<evidence type="ECO:0000313" key="3">
    <source>
        <dbReference type="Proteomes" id="UP000070133"/>
    </source>
</evidence>
<feature type="compositionally biased region" description="Polar residues" evidence="1">
    <location>
        <begin position="52"/>
        <end position="93"/>
    </location>
</feature>
<name>A0A139HNL2_9PEZI</name>
<proteinExistence type="predicted"/>
<accession>A0A139HNL2</accession>
<dbReference type="AlphaFoldDB" id="A0A139HNL2"/>
<feature type="compositionally biased region" description="Low complexity" evidence="1">
    <location>
        <begin position="37"/>
        <end position="51"/>
    </location>
</feature>
<sequence>MGDATRTQTGWTLELINIYDHNPDEDNPNPTPFKWPQLSTASQSLSQQSPLERTQSAPASAPEPSTQPSPVTHQNFARPSLANTQAFSDNGLT</sequence>
<dbReference type="Proteomes" id="UP000070133">
    <property type="component" value="Unassembled WGS sequence"/>
</dbReference>
<reference evidence="2 3" key="1">
    <citation type="submission" date="2015-07" db="EMBL/GenBank/DDBJ databases">
        <title>Comparative genomics of the Sigatoka disease complex on banana suggests a link between parallel evolutionary changes in Pseudocercospora fijiensis and Pseudocercospora eumusae and increased virulence on the banana host.</title>
        <authorList>
            <person name="Chang T.-C."/>
            <person name="Salvucci A."/>
            <person name="Crous P.W."/>
            <person name="Stergiopoulos I."/>
        </authorList>
    </citation>
    <scope>NUCLEOTIDE SEQUENCE [LARGE SCALE GENOMIC DNA]</scope>
    <source>
        <strain evidence="2 3">CBS 114824</strain>
    </source>
</reference>
<evidence type="ECO:0000313" key="2">
    <source>
        <dbReference type="EMBL" id="KXT03982.1"/>
    </source>
</evidence>